<dbReference type="InterPro" id="IPR021421">
    <property type="entry name" value="DUF3071"/>
</dbReference>
<dbReference type="InterPro" id="IPR047682">
    <property type="entry name" value="SepH-like"/>
</dbReference>
<feature type="compositionally biased region" description="Basic residues" evidence="1">
    <location>
        <begin position="462"/>
        <end position="473"/>
    </location>
</feature>
<reference evidence="4" key="1">
    <citation type="journal article" date="2019" name="Int. J. Syst. Evol. Microbiol.">
        <title>The Global Catalogue of Microorganisms (GCM) 10K type strain sequencing project: providing services to taxonomists for standard genome sequencing and annotation.</title>
        <authorList>
            <consortium name="The Broad Institute Genomics Platform"/>
            <consortium name="The Broad Institute Genome Sequencing Center for Infectious Disease"/>
            <person name="Wu L."/>
            <person name="Ma J."/>
        </authorList>
    </citation>
    <scope>NUCLEOTIDE SEQUENCE [LARGE SCALE GENOMIC DNA]</scope>
    <source>
        <strain evidence="4">CGMCC 4.6946</strain>
    </source>
</reference>
<evidence type="ECO:0000313" key="4">
    <source>
        <dbReference type="Proteomes" id="UP001595797"/>
    </source>
</evidence>
<dbReference type="Proteomes" id="UP001595797">
    <property type="component" value="Unassembled WGS sequence"/>
</dbReference>
<dbReference type="EMBL" id="JBHSIW010000008">
    <property type="protein sequence ID" value="MFC4903565.1"/>
    <property type="molecule type" value="Genomic_DNA"/>
</dbReference>
<feature type="compositionally biased region" description="Low complexity" evidence="1">
    <location>
        <begin position="398"/>
        <end position="407"/>
    </location>
</feature>
<feature type="compositionally biased region" description="Low complexity" evidence="1">
    <location>
        <begin position="441"/>
        <end position="455"/>
    </location>
</feature>
<evidence type="ECO:0000313" key="3">
    <source>
        <dbReference type="EMBL" id="MFC4903565.1"/>
    </source>
</evidence>
<feature type="domain" description="DUF3071" evidence="2">
    <location>
        <begin position="1"/>
        <end position="183"/>
    </location>
</feature>
<dbReference type="RefSeq" id="WP_380113063.1">
    <property type="nucleotide sequence ID" value="NZ_JBHSIW010000008.1"/>
</dbReference>
<feature type="region of interest" description="Disordered" evidence="1">
    <location>
        <begin position="270"/>
        <end position="490"/>
    </location>
</feature>
<protein>
    <submittedName>
        <fullName evidence="3">Septation protein SepH</fullName>
    </submittedName>
</protein>
<organism evidence="3 4">
    <name type="scientific">Kocuria oceani</name>
    <dbReference type="NCBI Taxonomy" id="988827"/>
    <lineage>
        <taxon>Bacteria</taxon>
        <taxon>Bacillati</taxon>
        <taxon>Actinomycetota</taxon>
        <taxon>Actinomycetes</taxon>
        <taxon>Micrococcales</taxon>
        <taxon>Micrococcaceae</taxon>
        <taxon>Kocuria</taxon>
    </lineage>
</organism>
<accession>A0ABV9TJA9</accession>
<evidence type="ECO:0000256" key="1">
    <source>
        <dbReference type="SAM" id="MobiDB-lite"/>
    </source>
</evidence>
<name>A0ABV9TJA9_9MICC</name>
<feature type="compositionally biased region" description="Low complexity" evidence="1">
    <location>
        <begin position="298"/>
        <end position="318"/>
    </location>
</feature>
<comment type="caution">
    <text evidence="3">The sequence shown here is derived from an EMBL/GenBank/DDBJ whole genome shotgun (WGS) entry which is preliminary data.</text>
</comment>
<dbReference type="NCBIfam" id="NF040712">
    <property type="entry name" value="SepH"/>
    <property type="match status" value="1"/>
</dbReference>
<dbReference type="Pfam" id="PF11268">
    <property type="entry name" value="DUF3071"/>
    <property type="match status" value="1"/>
</dbReference>
<evidence type="ECO:0000259" key="2">
    <source>
        <dbReference type="Pfam" id="PF11268"/>
    </source>
</evidence>
<sequence>MEQLRLAGVHDDGEHLVVEDETGTRRLLRIDQELRLAVQRARRLAGARPRGTGQFGPREIQARFRAGATVEEIVAESGWEAARVRRYEWPILAERAHIAAEAQKVEIEDRSAHRGYHSVFEGEPLTLGRAVAHRAGDLGVDPSSLEWDSWQREDHLWTVVARFSVADAGSAPTQDEPQAEWLYNPANQSVRPASSWAEALTETGTPDTPLGAGLGVLDGGLDPELTQLRRSAVEADDLLDVLQARRGQRIGEDVEGDDALAELLGRGMGHVERRPRPLAAPEDAPVFDRPFQPATRFPDAAPAAPDTTPQAAAPQNAPEDGPGTAPSHPEGSTAPRAAGQGAAGQEPVVQDASPQNAPEQDAPERDVTDQDVTDQDVPEQVAAAQDPSEPGRPAQEVPGPIAALRPAAPAPESPAVRPASGRGEDAVGAGSERPDARDESGPAGADTGPADGEGAAPERPRPRNRTAKARRSARSSVPSWDEIVFGSSSD</sequence>
<proteinExistence type="predicted"/>
<gene>
    <name evidence="3" type="primary">sepH</name>
    <name evidence="3" type="ORF">ACFPCS_08295</name>
</gene>
<keyword evidence="4" id="KW-1185">Reference proteome</keyword>